<evidence type="ECO:0000313" key="4">
    <source>
        <dbReference type="Proteomes" id="UP001497457"/>
    </source>
</evidence>
<dbReference type="AlphaFoldDB" id="A0ABC8ZS90"/>
<feature type="region of interest" description="Disordered" evidence="1">
    <location>
        <begin position="1"/>
        <end position="69"/>
    </location>
</feature>
<dbReference type="PANTHER" id="PTHR34709">
    <property type="entry name" value="OS10G0396666 PROTEIN"/>
    <property type="match status" value="1"/>
</dbReference>
<organism evidence="3 4">
    <name type="scientific">Urochloa decumbens</name>
    <dbReference type="NCBI Taxonomy" id="240449"/>
    <lineage>
        <taxon>Eukaryota</taxon>
        <taxon>Viridiplantae</taxon>
        <taxon>Streptophyta</taxon>
        <taxon>Embryophyta</taxon>
        <taxon>Tracheophyta</taxon>
        <taxon>Spermatophyta</taxon>
        <taxon>Magnoliopsida</taxon>
        <taxon>Liliopsida</taxon>
        <taxon>Poales</taxon>
        <taxon>Poaceae</taxon>
        <taxon>PACMAD clade</taxon>
        <taxon>Panicoideae</taxon>
        <taxon>Panicodae</taxon>
        <taxon>Paniceae</taxon>
        <taxon>Melinidinae</taxon>
        <taxon>Urochloa</taxon>
    </lineage>
</organism>
<dbReference type="InterPro" id="IPR036047">
    <property type="entry name" value="F-box-like_dom_sf"/>
</dbReference>
<gene>
    <name evidence="3" type="ORF">URODEC1_LOCUS47901</name>
</gene>
<evidence type="ECO:0000259" key="2">
    <source>
        <dbReference type="PROSITE" id="PS50181"/>
    </source>
</evidence>
<name>A0ABC8ZS90_9POAL</name>
<dbReference type="PANTHER" id="PTHR34709:SF44">
    <property type="entry name" value="FBD DOMAIN-CONTAINING PROTEIN"/>
    <property type="match status" value="1"/>
</dbReference>
<feature type="compositionally biased region" description="Basic and acidic residues" evidence="1">
    <location>
        <begin position="20"/>
        <end position="43"/>
    </location>
</feature>
<dbReference type="InterPro" id="IPR055312">
    <property type="entry name" value="FBL15-like"/>
</dbReference>
<dbReference type="InterPro" id="IPR001810">
    <property type="entry name" value="F-box_dom"/>
</dbReference>
<protein>
    <recommendedName>
        <fullName evidence="2">F-box domain-containing protein</fullName>
    </recommendedName>
</protein>
<dbReference type="EMBL" id="OZ075112">
    <property type="protein sequence ID" value="CAL4966637.1"/>
    <property type="molecule type" value="Genomic_DNA"/>
</dbReference>
<reference evidence="3" key="1">
    <citation type="submission" date="2024-10" db="EMBL/GenBank/DDBJ databases">
        <authorList>
            <person name="Ryan C."/>
        </authorList>
    </citation>
    <scope>NUCLEOTIDE SEQUENCE [LARGE SCALE GENOMIC DNA]</scope>
</reference>
<dbReference type="SUPFAM" id="SSF81383">
    <property type="entry name" value="F-box domain"/>
    <property type="match status" value="1"/>
</dbReference>
<dbReference type="PROSITE" id="PS50181">
    <property type="entry name" value="FBOX"/>
    <property type="match status" value="1"/>
</dbReference>
<keyword evidence="4" id="KW-1185">Reference proteome</keyword>
<feature type="domain" description="F-box" evidence="2">
    <location>
        <begin position="67"/>
        <end position="116"/>
    </location>
</feature>
<dbReference type="Pfam" id="PF00646">
    <property type="entry name" value="F-box"/>
    <property type="match status" value="1"/>
</dbReference>
<accession>A0ABC8ZS90</accession>
<evidence type="ECO:0000256" key="1">
    <source>
        <dbReference type="SAM" id="MobiDB-lite"/>
    </source>
</evidence>
<sequence>MEFRSGYRRPGLQPPRRRRSLEQPHRHLGPEPPRRHSGPESSRRRPNRGPQPPPQPQRCPEGDGDAVDRISDLPDHLLQEILNRLRCTRTAARTSILSPRWRDLWRDLPDVCFRDVAAEALPAALAQVARPELSFLGIYNRSFSSLNMEGMASLLRTAERLAPVELVVSGSLFWAIDIPFELRQPCFHRAKSITLDLAYCHQKLRITGGDFPVLEMLSLSGLSFSIPDLISRAPRLRSLQVRGGERFNCRDKILVDSTTIEELRLDLWELLGGIHILAPSLKTFTLTTVSLRSIHVVAPVLKTFTLSACMVWLDSSIAFSAPAVEHLSWKCDFTRTTQLIHWAWRLLNLKLGKKEDGYVLSLCLRIEDSAEHLRNLQEIVSLPTISRLELDLYLCGHVYGPTVLKLLGICVDVQRLKLVLSNVDLFEVCPPNCGCNEPQDWRSQSVSLTALEVVEMENLCGSGHEIDFLKLVFRCAPLLKRVTLKPRPNTLPSIRSCKEICNTFKENSSVKCYAYDACGKKVMYARSTYASRCRWEVKS</sequence>
<proteinExistence type="predicted"/>
<dbReference type="Proteomes" id="UP001497457">
    <property type="component" value="Chromosome 2b"/>
</dbReference>
<evidence type="ECO:0000313" key="3">
    <source>
        <dbReference type="EMBL" id="CAL4966637.1"/>
    </source>
</evidence>